<keyword evidence="2" id="KW-1185">Reference proteome</keyword>
<gene>
    <name evidence="1" type="ORF">R4I43_10695</name>
</gene>
<dbReference type="PROSITE" id="PS51257">
    <property type="entry name" value="PROKAR_LIPOPROTEIN"/>
    <property type="match status" value="1"/>
</dbReference>
<reference evidence="1 2" key="1">
    <citation type="submission" date="2023-10" db="EMBL/GenBank/DDBJ databases">
        <title>Saccharopolyspora sp. nov., isolated from mangrove soil.</title>
        <authorList>
            <person name="Lu Y."/>
            <person name="Liu W."/>
        </authorList>
    </citation>
    <scope>NUCLEOTIDE SEQUENCE [LARGE SCALE GENOMIC DNA]</scope>
    <source>
        <strain evidence="1 2">S2-29</strain>
    </source>
</reference>
<dbReference type="RefSeq" id="WP_324265417.1">
    <property type="nucleotide sequence ID" value="NZ_JAWLNX010000006.1"/>
</dbReference>
<dbReference type="Proteomes" id="UP001327093">
    <property type="component" value="Unassembled WGS sequence"/>
</dbReference>
<accession>A0ABU6A8Q0</accession>
<evidence type="ECO:0000313" key="1">
    <source>
        <dbReference type="EMBL" id="MEB3367873.1"/>
    </source>
</evidence>
<name>A0ABU6A8Q0_9PSEU</name>
<protein>
    <recommendedName>
        <fullName evidence="3">Lipoprotein</fullName>
    </recommendedName>
</protein>
<organism evidence="1 2">
    <name type="scientific">Saccharopolyspora mangrovi</name>
    <dbReference type="NCBI Taxonomy" id="3082379"/>
    <lineage>
        <taxon>Bacteria</taxon>
        <taxon>Bacillati</taxon>
        <taxon>Actinomycetota</taxon>
        <taxon>Actinomycetes</taxon>
        <taxon>Pseudonocardiales</taxon>
        <taxon>Pseudonocardiaceae</taxon>
        <taxon>Saccharopolyspora</taxon>
    </lineage>
</organism>
<comment type="caution">
    <text evidence="1">The sequence shown here is derived from an EMBL/GenBank/DDBJ whole genome shotgun (WGS) entry which is preliminary data.</text>
</comment>
<sequence length="98" mass="10526">MSRPIATTVLALALLACEGAPNESAPPTAPAGSVVDRDSAPEEFRQFQRETGYPHSYAEYDELPGFQQCGSACGQKRTSGERQRAHLCEQGVIDPAEC</sequence>
<dbReference type="EMBL" id="JAWLNX010000006">
    <property type="protein sequence ID" value="MEB3367873.1"/>
    <property type="molecule type" value="Genomic_DNA"/>
</dbReference>
<evidence type="ECO:0008006" key="3">
    <source>
        <dbReference type="Google" id="ProtNLM"/>
    </source>
</evidence>
<evidence type="ECO:0000313" key="2">
    <source>
        <dbReference type="Proteomes" id="UP001327093"/>
    </source>
</evidence>
<proteinExistence type="predicted"/>